<gene>
    <name evidence="2" type="ORF">ON753_06155</name>
</gene>
<dbReference type="RefSeq" id="WP_265961694.1">
    <property type="nucleotide sequence ID" value="NZ_JAPEVI010000003.1"/>
</dbReference>
<keyword evidence="1" id="KW-0472">Membrane</keyword>
<accession>A0ABT3QYF9</accession>
<reference evidence="2 3" key="1">
    <citation type="journal article" date="2016" name="Int. J. Syst. Evol. Microbiol.">
        <title>Labrenzia salina sp. nov., isolated from the rhizosphere of the halophyte Arthrocnemum macrostachyum.</title>
        <authorList>
            <person name="Camacho M."/>
            <person name="Redondo-Gomez S."/>
            <person name="Rodriguez-Llorente I."/>
            <person name="Rohde M."/>
            <person name="Sproer C."/>
            <person name="Schumann P."/>
            <person name="Klenk H.P."/>
            <person name="Montero-Calasanz M.D.C."/>
        </authorList>
    </citation>
    <scope>NUCLEOTIDE SEQUENCE [LARGE SCALE GENOMIC DNA]</scope>
    <source>
        <strain evidence="2 3">DSM 29163</strain>
    </source>
</reference>
<dbReference type="Proteomes" id="UP001300261">
    <property type="component" value="Unassembled WGS sequence"/>
</dbReference>
<organism evidence="2 3">
    <name type="scientific">Roseibium salinum</name>
    <dbReference type="NCBI Taxonomy" id="1604349"/>
    <lineage>
        <taxon>Bacteria</taxon>
        <taxon>Pseudomonadati</taxon>
        <taxon>Pseudomonadota</taxon>
        <taxon>Alphaproteobacteria</taxon>
        <taxon>Hyphomicrobiales</taxon>
        <taxon>Stappiaceae</taxon>
        <taxon>Roseibium</taxon>
    </lineage>
</organism>
<feature type="transmembrane region" description="Helical" evidence="1">
    <location>
        <begin position="16"/>
        <end position="35"/>
    </location>
</feature>
<keyword evidence="3" id="KW-1185">Reference proteome</keyword>
<protein>
    <submittedName>
        <fullName evidence="2">Uncharacterized protein</fullName>
    </submittedName>
</protein>
<evidence type="ECO:0000313" key="2">
    <source>
        <dbReference type="EMBL" id="MCX2721989.1"/>
    </source>
</evidence>
<keyword evidence="1" id="KW-0812">Transmembrane</keyword>
<name>A0ABT3QYF9_9HYPH</name>
<evidence type="ECO:0000313" key="3">
    <source>
        <dbReference type="Proteomes" id="UP001300261"/>
    </source>
</evidence>
<proteinExistence type="predicted"/>
<feature type="transmembrane region" description="Helical" evidence="1">
    <location>
        <begin position="64"/>
        <end position="83"/>
    </location>
</feature>
<keyword evidence="1" id="KW-1133">Transmembrane helix</keyword>
<dbReference type="EMBL" id="JAPEVI010000003">
    <property type="protein sequence ID" value="MCX2721989.1"/>
    <property type="molecule type" value="Genomic_DNA"/>
</dbReference>
<evidence type="ECO:0000256" key="1">
    <source>
        <dbReference type="SAM" id="Phobius"/>
    </source>
</evidence>
<comment type="caution">
    <text evidence="2">The sequence shown here is derived from an EMBL/GenBank/DDBJ whole genome shotgun (WGS) entry which is preliminary data.</text>
</comment>
<sequence>MENPGLDEVYNCINEALPFFFGIALFWIAVLFIVIRRDYRLTFYETFLSLTGLVRLKITTKLRLLQGLALVTPFMPLGIQFYLCGQRFS</sequence>